<dbReference type="GO" id="GO:0022857">
    <property type="term" value="F:transmembrane transporter activity"/>
    <property type="evidence" value="ECO:0007669"/>
    <property type="project" value="InterPro"/>
</dbReference>
<dbReference type="GO" id="GO:0005886">
    <property type="term" value="C:plasma membrane"/>
    <property type="evidence" value="ECO:0007669"/>
    <property type="project" value="UniProtKB-SubCell"/>
</dbReference>
<proteinExistence type="inferred from homology"/>
<gene>
    <name evidence="14" type="ORF">QN062_04670</name>
    <name evidence="13" type="ORF">QN216_08685</name>
    <name evidence="12" type="ORF">QN217_01780</name>
</gene>
<feature type="compositionally biased region" description="Low complexity" evidence="9">
    <location>
        <begin position="235"/>
        <end position="258"/>
    </location>
</feature>
<feature type="transmembrane region" description="Helical" evidence="10">
    <location>
        <begin position="387"/>
        <end position="410"/>
    </location>
</feature>
<dbReference type="InterPro" id="IPR036259">
    <property type="entry name" value="MFS_trans_sf"/>
</dbReference>
<evidence type="ECO:0000256" key="5">
    <source>
        <dbReference type="ARBA" id="ARBA00022989"/>
    </source>
</evidence>
<accession>A0AB39UDF5</accession>
<dbReference type="InterPro" id="IPR011701">
    <property type="entry name" value="MFS"/>
</dbReference>
<dbReference type="PANTHER" id="PTHR23513:SF9">
    <property type="entry name" value="ENTEROBACTIN EXPORTER ENTS"/>
    <property type="match status" value="1"/>
</dbReference>
<dbReference type="PROSITE" id="PS50850">
    <property type="entry name" value="MFS"/>
    <property type="match status" value="1"/>
</dbReference>
<evidence type="ECO:0000259" key="11">
    <source>
        <dbReference type="PROSITE" id="PS50850"/>
    </source>
</evidence>
<protein>
    <recommendedName>
        <fullName evidence="8">Multidrug efflux pump Tap</fullName>
    </recommendedName>
</protein>
<reference evidence="12" key="1">
    <citation type="submission" date="2023-07" db="EMBL/GenBank/DDBJ databases">
        <title>Bifidobacterium aquikefiriaerophilum sp. nov. and Bifidobacterium eccum sp. nov., isolated from water kefir.</title>
        <authorList>
            <person name="Breselge S."/>
            <person name="Bellassi P."/>
            <person name="Barcenilla C."/>
            <person name="Alvarez-Ordonez A."/>
            <person name="Morelli L."/>
            <person name="Cotter P.D."/>
        </authorList>
    </citation>
    <scope>NUCLEOTIDE SEQUENCE</scope>
    <source>
        <strain evidence="14">WK012_4_13</strain>
        <strain evidence="13">WK013_4_14</strain>
        <strain evidence="12">WK048_4_13</strain>
    </source>
</reference>
<dbReference type="EMBL" id="CP129682">
    <property type="protein sequence ID" value="XDS48392.1"/>
    <property type="molecule type" value="Genomic_DNA"/>
</dbReference>
<feature type="transmembrane region" description="Helical" evidence="10">
    <location>
        <begin position="334"/>
        <end position="354"/>
    </location>
</feature>
<feature type="domain" description="Major facilitator superfamily (MFS) profile" evidence="11">
    <location>
        <begin position="275"/>
        <end position="494"/>
    </location>
</feature>
<keyword evidence="2" id="KW-0813">Transport</keyword>
<evidence type="ECO:0000256" key="4">
    <source>
        <dbReference type="ARBA" id="ARBA00022692"/>
    </source>
</evidence>
<feature type="transmembrane region" description="Helical" evidence="10">
    <location>
        <begin position="361"/>
        <end position="381"/>
    </location>
</feature>
<dbReference type="Pfam" id="PF05977">
    <property type="entry name" value="MFS_3"/>
    <property type="match status" value="1"/>
</dbReference>
<dbReference type="KEGG" id="bfk:QN062_04670"/>
<dbReference type="EMBL" id="CP129683">
    <property type="protein sequence ID" value="XDS51461.1"/>
    <property type="molecule type" value="Genomic_DNA"/>
</dbReference>
<feature type="transmembrane region" description="Helical" evidence="10">
    <location>
        <begin position="454"/>
        <end position="474"/>
    </location>
</feature>
<evidence type="ECO:0000256" key="3">
    <source>
        <dbReference type="ARBA" id="ARBA00022475"/>
    </source>
</evidence>
<name>A0AB39UDF5_9BIFI</name>
<dbReference type="PANTHER" id="PTHR23513">
    <property type="entry name" value="INTEGRAL MEMBRANE EFFLUX PROTEIN-RELATED"/>
    <property type="match status" value="1"/>
</dbReference>
<dbReference type="InterPro" id="IPR010290">
    <property type="entry name" value="TM_effector"/>
</dbReference>
<evidence type="ECO:0000256" key="1">
    <source>
        <dbReference type="ARBA" id="ARBA00004429"/>
    </source>
</evidence>
<evidence type="ECO:0000256" key="2">
    <source>
        <dbReference type="ARBA" id="ARBA00022448"/>
    </source>
</evidence>
<sequence length="494" mass="52077">MMGALSWRRIHVRRTHIVLGAWLCADIVSLFGSTLSSLAVPWMVLNLTHNTIATGIVSAVQLGMLVVANILCGPLIDKVGPTRISVTCDCISAAFIALIPVLWFAHLFSIPLLIGIVAIVGAMRGPSNNAKDILSPSIAAYARQPMERITGLSSTTSHLAGTIGSALGGVIVGIVGGPYALAFTSLALLFGASMIGHVVRPALLGNESVTEIIKDTADPDSLRADASPTRNTDSQQVPAQQTVQAMQATQAMQTTQATEQRRSHHRTTLTTQLGSYLRAYVGNIAEGWKVLLTIPVVLGFSFIPAVTNMIDIAWTDVLAPAWVIGQHHGSGSLGLLFACLTFPALIGSTIATVVADRLPRFPILVIGYLLVGFPRYIVMALNAPLPVILTVIAIGGFGSGFLNPIFGAVIYERIPAASRGKVMSLTSALTWGLMPVGSLVGGFASHMLGLDATLALLGSLYLVVTLLPVFIPALHHIERPARQRDSAEEAGSGI</sequence>
<dbReference type="AlphaFoldDB" id="A0AB39UDF5"/>
<keyword evidence="4 10" id="KW-0812">Transmembrane</keyword>
<dbReference type="SUPFAM" id="SSF103473">
    <property type="entry name" value="MFS general substrate transporter"/>
    <property type="match status" value="1"/>
</dbReference>
<dbReference type="Gene3D" id="1.20.1250.20">
    <property type="entry name" value="MFS general substrate transporter like domains"/>
    <property type="match status" value="2"/>
</dbReference>
<feature type="transmembrane region" description="Helical" evidence="10">
    <location>
        <begin position="422"/>
        <end position="448"/>
    </location>
</feature>
<dbReference type="Pfam" id="PF07690">
    <property type="entry name" value="MFS_1"/>
    <property type="match status" value="1"/>
</dbReference>
<evidence type="ECO:0000256" key="8">
    <source>
        <dbReference type="ARBA" id="ARBA00040914"/>
    </source>
</evidence>
<feature type="transmembrane region" description="Helical" evidence="10">
    <location>
        <begin position="93"/>
        <end position="120"/>
    </location>
</feature>
<dbReference type="CDD" id="cd06173">
    <property type="entry name" value="MFS_MefA_like"/>
    <property type="match status" value="1"/>
</dbReference>
<evidence type="ECO:0000256" key="9">
    <source>
        <dbReference type="SAM" id="MobiDB-lite"/>
    </source>
</evidence>
<comment type="similarity">
    <text evidence="7">Belongs to the major facilitator superfamily. Drug:H(+) antiporter-3 (DHA3) (TC 2.A.1.21) family.</text>
</comment>
<dbReference type="EMBL" id="CP129675">
    <property type="protein sequence ID" value="XDS46901.1"/>
    <property type="molecule type" value="Genomic_DNA"/>
</dbReference>
<keyword evidence="6 10" id="KW-0472">Membrane</keyword>
<evidence type="ECO:0000256" key="10">
    <source>
        <dbReference type="SAM" id="Phobius"/>
    </source>
</evidence>
<comment type="subcellular location">
    <subcellularLocation>
        <location evidence="1">Cell inner membrane</location>
        <topology evidence="1">Multi-pass membrane protein</topology>
    </subcellularLocation>
</comment>
<dbReference type="InterPro" id="IPR020846">
    <property type="entry name" value="MFS_dom"/>
</dbReference>
<evidence type="ECO:0000256" key="7">
    <source>
        <dbReference type="ARBA" id="ARBA00038075"/>
    </source>
</evidence>
<evidence type="ECO:0000256" key="6">
    <source>
        <dbReference type="ARBA" id="ARBA00023136"/>
    </source>
</evidence>
<feature type="transmembrane region" description="Helical" evidence="10">
    <location>
        <begin position="290"/>
        <end position="314"/>
    </location>
</feature>
<keyword evidence="3" id="KW-1003">Cell membrane</keyword>
<organism evidence="12">
    <name type="scientific">Bifidobacterium fermentum</name>
    <dbReference type="NCBI Taxonomy" id="3059035"/>
    <lineage>
        <taxon>Bacteria</taxon>
        <taxon>Bacillati</taxon>
        <taxon>Actinomycetota</taxon>
        <taxon>Actinomycetes</taxon>
        <taxon>Bifidobacteriales</taxon>
        <taxon>Bifidobacteriaceae</taxon>
        <taxon>Bifidobacterium</taxon>
    </lineage>
</organism>
<feature type="region of interest" description="Disordered" evidence="9">
    <location>
        <begin position="215"/>
        <end position="267"/>
    </location>
</feature>
<evidence type="ECO:0000313" key="14">
    <source>
        <dbReference type="EMBL" id="XDS51461.1"/>
    </source>
</evidence>
<feature type="transmembrane region" description="Helical" evidence="10">
    <location>
        <begin position="166"/>
        <end position="190"/>
    </location>
</feature>
<feature type="transmembrane region" description="Helical" evidence="10">
    <location>
        <begin position="51"/>
        <end position="72"/>
    </location>
</feature>
<evidence type="ECO:0000313" key="13">
    <source>
        <dbReference type="EMBL" id="XDS48392.1"/>
    </source>
</evidence>
<keyword evidence="5 10" id="KW-1133">Transmembrane helix</keyword>
<dbReference type="RefSeq" id="WP_369342424.1">
    <property type="nucleotide sequence ID" value="NZ_CP129675.1"/>
</dbReference>
<evidence type="ECO:0000313" key="12">
    <source>
        <dbReference type="EMBL" id="XDS46901.1"/>
    </source>
</evidence>
<feature type="transmembrane region" description="Helical" evidence="10">
    <location>
        <begin position="21"/>
        <end position="45"/>
    </location>
</feature>